<evidence type="ECO:0000313" key="4">
    <source>
        <dbReference type="EMBL" id="RNF85180.1"/>
    </source>
</evidence>
<accession>A0A3M8T232</accession>
<reference evidence="4 5" key="1">
    <citation type="submission" date="2018-11" db="EMBL/GenBank/DDBJ databases">
        <title>Lysobacter cryohumiis sp. nov., isolated from soil in the Tianshan Mountains, Xinjiang, China.</title>
        <authorList>
            <person name="Luo Y."/>
            <person name="Sheng H."/>
        </authorList>
    </citation>
    <scope>NUCLEOTIDE SEQUENCE [LARGE SCALE GENOMIC DNA]</scope>
    <source>
        <strain evidence="4 5">ZS60</strain>
    </source>
</reference>
<dbReference type="PROSITE" id="PS51782">
    <property type="entry name" value="LYSM"/>
    <property type="match status" value="1"/>
</dbReference>
<dbReference type="Pfam" id="PF25800">
    <property type="entry name" value="FimV_N"/>
    <property type="match status" value="1"/>
</dbReference>
<dbReference type="Gene3D" id="1.20.58.2200">
    <property type="match status" value="1"/>
</dbReference>
<sequence>MPRPPLESRPRGRAGVVVKSIARYRPLKMALALVLAAASGSAAALGLGQIELKSRLGQPLLAEIPIISSDPAELEQLQANLASPDTFARIGLRPPEGIVARLRFSSALDAAGNPVIRVTTDEPVDQPLLTFLIEVDWGQGRLVREYSALIDTPRTVSAPSQPVIEAPVVGPSNAIVREPELQPADPGTVAAEALANNPQAPGTTPDATPEPVPVPGADNAIPPTQPEPLPASAPLAMATPPATPAPSLGSDGQYAVQRGDSLSRIAGQLGLDGTLDQSMIALLRANPDAFIDGNINQLKAGVVLRVPGAGDLAGIESAQATAIVRSQVQEWRGNRRAVPQPVSADTGASPAAVASAAPAGQAGGARRSADARLEIVPPGASDATRAGTQSGMTGGGGGEMLRQELQQKEEALVAREAELAEMKARVAELEKLQQQQQQLLAMKDTELAAVQQRLGASQAAQPAPPAANWMPWLLGGGSLLAALLLGGWWMRRRSPATPSFRAPAATAGSSSLADAFPLAVAQRPDLPIATSDDAVAAPLDDALAVQADAFDSQDVADLQTGELLDDAGVAADAGDHELADRYAEAPQADDEPVVVTQAAAPVPAPAPELVAAAPAAQLQGEGTLPFWDRRDREVLPSKRAPTWHSGPTAQSDESDSSEGGGYDRLELARAYLNLGDLASARQLLGEVVVNGDLAARQQATRMLRDLE</sequence>
<protein>
    <recommendedName>
        <fullName evidence="3">LysM domain-containing protein</fullName>
    </recommendedName>
</protein>
<organism evidence="4 5">
    <name type="scientific">Montanilutibacter psychrotolerans</name>
    <dbReference type="NCBI Taxonomy" id="1327343"/>
    <lineage>
        <taxon>Bacteria</taxon>
        <taxon>Pseudomonadati</taxon>
        <taxon>Pseudomonadota</taxon>
        <taxon>Gammaproteobacteria</taxon>
        <taxon>Lysobacterales</taxon>
        <taxon>Lysobacteraceae</taxon>
        <taxon>Montanilutibacter</taxon>
    </lineage>
</organism>
<evidence type="ECO:0000256" key="2">
    <source>
        <dbReference type="SAM" id="MobiDB-lite"/>
    </source>
</evidence>
<comment type="caution">
    <text evidence="4">The sequence shown here is derived from an EMBL/GenBank/DDBJ whole genome shotgun (WGS) entry which is preliminary data.</text>
</comment>
<feature type="coiled-coil region" evidence="1">
    <location>
        <begin position="398"/>
        <end position="439"/>
    </location>
</feature>
<evidence type="ECO:0000313" key="5">
    <source>
        <dbReference type="Proteomes" id="UP000267049"/>
    </source>
</evidence>
<keyword evidence="5" id="KW-1185">Reference proteome</keyword>
<dbReference type="InterPro" id="IPR020011">
    <property type="entry name" value="FimV_C"/>
</dbReference>
<feature type="region of interest" description="Disordered" evidence="2">
    <location>
        <begin position="196"/>
        <end position="254"/>
    </location>
</feature>
<evidence type="ECO:0000256" key="1">
    <source>
        <dbReference type="SAM" id="Coils"/>
    </source>
</evidence>
<evidence type="ECO:0000259" key="3">
    <source>
        <dbReference type="PROSITE" id="PS51782"/>
    </source>
</evidence>
<dbReference type="Proteomes" id="UP000267049">
    <property type="component" value="Unassembled WGS sequence"/>
</dbReference>
<dbReference type="InterPro" id="IPR038440">
    <property type="entry name" value="FimV_C_sf"/>
</dbReference>
<dbReference type="Gene3D" id="3.10.350.10">
    <property type="entry name" value="LysM domain"/>
    <property type="match status" value="1"/>
</dbReference>
<gene>
    <name evidence="4" type="ORF">EER27_05235</name>
</gene>
<dbReference type="EMBL" id="RIBS01000002">
    <property type="protein sequence ID" value="RNF85180.1"/>
    <property type="molecule type" value="Genomic_DNA"/>
</dbReference>
<dbReference type="CDD" id="cd00118">
    <property type="entry name" value="LysM"/>
    <property type="match status" value="1"/>
</dbReference>
<dbReference type="InterPro" id="IPR018392">
    <property type="entry name" value="LysM"/>
</dbReference>
<feature type="compositionally biased region" description="Polar residues" evidence="2">
    <location>
        <begin position="196"/>
        <end position="206"/>
    </location>
</feature>
<dbReference type="AlphaFoldDB" id="A0A3M8T232"/>
<proteinExistence type="predicted"/>
<dbReference type="InterPro" id="IPR020012">
    <property type="entry name" value="LysM_FimV"/>
</dbReference>
<dbReference type="InterPro" id="IPR036779">
    <property type="entry name" value="LysM_dom_sf"/>
</dbReference>
<name>A0A3M8T232_9GAMM</name>
<feature type="domain" description="LysM" evidence="3">
    <location>
        <begin position="252"/>
        <end position="306"/>
    </location>
</feature>
<dbReference type="OrthoDB" id="5298707at2"/>
<feature type="region of interest" description="Disordered" evidence="2">
    <location>
        <begin position="637"/>
        <end position="661"/>
    </location>
</feature>
<feature type="compositionally biased region" description="Low complexity" evidence="2">
    <location>
        <begin position="343"/>
        <end position="366"/>
    </location>
</feature>
<dbReference type="NCBIfam" id="TIGR03504">
    <property type="entry name" value="FimV_Cterm"/>
    <property type="match status" value="1"/>
</dbReference>
<dbReference type="NCBIfam" id="TIGR03505">
    <property type="entry name" value="FimV_core"/>
    <property type="match status" value="1"/>
</dbReference>
<feature type="region of interest" description="Disordered" evidence="2">
    <location>
        <begin position="333"/>
        <end position="369"/>
    </location>
</feature>
<keyword evidence="1" id="KW-0175">Coiled coil</keyword>
<dbReference type="InterPro" id="IPR057840">
    <property type="entry name" value="FimV_N"/>
</dbReference>